<dbReference type="GO" id="GO:0052651">
    <property type="term" value="P:monoacylglycerol catabolic process"/>
    <property type="evidence" value="ECO:0007669"/>
    <property type="project" value="TreeGrafter"/>
</dbReference>
<dbReference type="Pfam" id="PF22990">
    <property type="entry name" value="ABHD16_N"/>
    <property type="match status" value="1"/>
</dbReference>
<evidence type="ECO:0000313" key="3">
    <source>
        <dbReference type="EMBL" id="RZF48125.1"/>
    </source>
</evidence>
<gene>
    <name evidence="3" type="ORF">LSTR_LSTR002191</name>
</gene>
<feature type="transmembrane region" description="Helical" evidence="1">
    <location>
        <begin position="78"/>
        <end position="99"/>
    </location>
</feature>
<reference evidence="3 4" key="1">
    <citation type="journal article" date="2017" name="Gigascience">
        <title>Genome sequence of the small brown planthopper, Laodelphax striatellus.</title>
        <authorList>
            <person name="Zhu J."/>
            <person name="Jiang F."/>
            <person name="Wang X."/>
            <person name="Yang P."/>
            <person name="Bao Y."/>
            <person name="Zhao W."/>
            <person name="Wang W."/>
            <person name="Lu H."/>
            <person name="Wang Q."/>
            <person name="Cui N."/>
            <person name="Li J."/>
            <person name="Chen X."/>
            <person name="Luo L."/>
            <person name="Yu J."/>
            <person name="Kang L."/>
            <person name="Cui F."/>
        </authorList>
    </citation>
    <scope>NUCLEOTIDE SEQUENCE [LARGE SCALE GENOMIC DNA]</scope>
    <source>
        <strain evidence="3">Lst14</strain>
    </source>
</reference>
<dbReference type="InParanoid" id="A0A482XPR1"/>
<dbReference type="GO" id="GO:0006660">
    <property type="term" value="P:phosphatidylserine catabolic process"/>
    <property type="evidence" value="ECO:0007669"/>
    <property type="project" value="TreeGrafter"/>
</dbReference>
<dbReference type="AlphaFoldDB" id="A0A482XPR1"/>
<dbReference type="FunCoup" id="A0A482XPR1">
    <property type="interactions" value="842"/>
</dbReference>
<keyword evidence="4" id="KW-1185">Reference proteome</keyword>
<name>A0A482XPR1_LAOST</name>
<feature type="transmembrane region" description="Helical" evidence="1">
    <location>
        <begin position="159"/>
        <end position="176"/>
    </location>
</feature>
<feature type="domain" description="Phosphatidylserine Lipase ABHD16 N-terminal" evidence="2">
    <location>
        <begin position="8"/>
        <end position="135"/>
    </location>
</feature>
<keyword evidence="1" id="KW-0472">Membrane</keyword>
<evidence type="ECO:0000259" key="2">
    <source>
        <dbReference type="Pfam" id="PF22990"/>
    </source>
</evidence>
<dbReference type="GO" id="GO:0004620">
    <property type="term" value="F:phospholipase activity"/>
    <property type="evidence" value="ECO:0007669"/>
    <property type="project" value="TreeGrafter"/>
</dbReference>
<dbReference type="PANTHER" id="PTHR12277">
    <property type="entry name" value="ALPHA/BETA HYDROLASE DOMAIN-CONTAINING PROTEIN"/>
    <property type="match status" value="1"/>
</dbReference>
<dbReference type="GO" id="GO:0012505">
    <property type="term" value="C:endomembrane system"/>
    <property type="evidence" value="ECO:0007669"/>
    <property type="project" value="TreeGrafter"/>
</dbReference>
<evidence type="ECO:0000256" key="1">
    <source>
        <dbReference type="SAM" id="Phobius"/>
    </source>
</evidence>
<comment type="caution">
    <text evidence="3">The sequence shown here is derived from an EMBL/GenBank/DDBJ whole genome shotgun (WGS) entry which is preliminary data.</text>
</comment>
<dbReference type="Proteomes" id="UP000291343">
    <property type="component" value="Unassembled WGS sequence"/>
</dbReference>
<accession>A0A482XPR1</accession>
<evidence type="ECO:0000313" key="4">
    <source>
        <dbReference type="Proteomes" id="UP000291343"/>
    </source>
</evidence>
<dbReference type="OrthoDB" id="6412627at2759"/>
<organism evidence="3 4">
    <name type="scientific">Laodelphax striatellus</name>
    <name type="common">Small brown planthopper</name>
    <name type="synonym">Delphax striatella</name>
    <dbReference type="NCBI Taxonomy" id="195883"/>
    <lineage>
        <taxon>Eukaryota</taxon>
        <taxon>Metazoa</taxon>
        <taxon>Ecdysozoa</taxon>
        <taxon>Arthropoda</taxon>
        <taxon>Hexapoda</taxon>
        <taxon>Insecta</taxon>
        <taxon>Pterygota</taxon>
        <taxon>Neoptera</taxon>
        <taxon>Paraneoptera</taxon>
        <taxon>Hemiptera</taxon>
        <taxon>Auchenorrhyncha</taxon>
        <taxon>Fulgoroidea</taxon>
        <taxon>Delphacidae</taxon>
        <taxon>Criomorphinae</taxon>
        <taxon>Laodelphax</taxon>
    </lineage>
</organism>
<keyword evidence="1" id="KW-1133">Transmembrane helix</keyword>
<proteinExistence type="predicted"/>
<feature type="transmembrane region" description="Helical" evidence="1">
    <location>
        <begin position="47"/>
        <end position="66"/>
    </location>
</feature>
<dbReference type="STRING" id="195883.A0A482XPR1"/>
<protein>
    <recommendedName>
        <fullName evidence="2">Phosphatidylserine Lipase ABHD16 N-terminal domain-containing protein</fullName>
    </recommendedName>
</protein>
<dbReference type="PANTHER" id="PTHR12277:SF72">
    <property type="entry name" value="BAT5L PROTEIN"/>
    <property type="match status" value="1"/>
</dbReference>
<dbReference type="InterPro" id="IPR054518">
    <property type="entry name" value="ABHD16_N"/>
</dbReference>
<dbReference type="EMBL" id="QKKF02002849">
    <property type="protein sequence ID" value="RZF48125.1"/>
    <property type="molecule type" value="Genomic_DNA"/>
</dbReference>
<sequence length="464" mass="52422">MMMFPFKVFWKCLFAPKLHKAYSGRESTEKYVENNLERWGDQIISSIYLMWNLGLYTSPVIVCLLYKKGYSMYDGILLSAKFALGISCALAFSYCLRSYGRVSNSVYLEFQKTLELATKQFNADNKKLLSKYDFDFSAWPVEFSIADIEGKVQTSRRSFLGTLFTSPFSAITYIVAHTFGIRLIYPGSVSLVGYMISSSLIIGRSKLIQHQSAERYKLKTADDNEIDTIFIDKRNKNANGSTLVICSEGNAGFYEIGIMGTPIEANYSVLGWNHPGFGGSTVLDATFDDLLPLAIPRMPLSLEPIVRETVRKHCNLDVANQMCQYPGPVLLIRRAADEIICLVPGDISSNRANPLLTQILRHRYPKLFTEESEDVLDQWLAASGNKQRQIMSIHSVDEPRCRVDLAAYHGSHDNRTFPSSLGGDYDTTRKTKMLLFLANEYMKDFNSTHCTQLPDSSFQLPQLL</sequence>
<keyword evidence="1" id="KW-0812">Transmembrane</keyword>
<dbReference type="GO" id="GO:0047372">
    <property type="term" value="F:monoacylglycerol lipase activity"/>
    <property type="evidence" value="ECO:0007669"/>
    <property type="project" value="TreeGrafter"/>
</dbReference>